<dbReference type="AlphaFoldDB" id="X1TNV6"/>
<accession>X1TNV6</accession>
<evidence type="ECO:0000313" key="2">
    <source>
        <dbReference type="EMBL" id="GAI93041.1"/>
    </source>
</evidence>
<reference evidence="2" key="1">
    <citation type="journal article" date="2014" name="Front. Microbiol.">
        <title>High frequency of phylogenetically diverse reductive dehalogenase-homologous genes in deep subseafloor sedimentary metagenomes.</title>
        <authorList>
            <person name="Kawai M."/>
            <person name="Futagami T."/>
            <person name="Toyoda A."/>
            <person name="Takaki Y."/>
            <person name="Nishi S."/>
            <person name="Hori S."/>
            <person name="Arai W."/>
            <person name="Tsubouchi T."/>
            <person name="Morono Y."/>
            <person name="Uchiyama I."/>
            <person name="Ito T."/>
            <person name="Fujiyama A."/>
            <person name="Inagaki F."/>
            <person name="Takami H."/>
        </authorList>
    </citation>
    <scope>NUCLEOTIDE SEQUENCE</scope>
    <source>
        <strain evidence="2">Expedition CK06-06</strain>
    </source>
</reference>
<keyword evidence="1" id="KW-0472">Membrane</keyword>
<proteinExistence type="predicted"/>
<organism evidence="2">
    <name type="scientific">marine sediment metagenome</name>
    <dbReference type="NCBI Taxonomy" id="412755"/>
    <lineage>
        <taxon>unclassified sequences</taxon>
        <taxon>metagenomes</taxon>
        <taxon>ecological metagenomes</taxon>
    </lineage>
</organism>
<comment type="caution">
    <text evidence="2">The sequence shown here is derived from an EMBL/GenBank/DDBJ whole genome shotgun (WGS) entry which is preliminary data.</text>
</comment>
<name>X1TNV6_9ZZZZ</name>
<feature type="transmembrane region" description="Helical" evidence="1">
    <location>
        <begin position="19"/>
        <end position="37"/>
    </location>
</feature>
<dbReference type="EMBL" id="BARW01023208">
    <property type="protein sequence ID" value="GAI93041.1"/>
    <property type="molecule type" value="Genomic_DNA"/>
</dbReference>
<keyword evidence="1" id="KW-1133">Transmembrane helix</keyword>
<sequence length="149" mass="14516">MAQEAIAFAAPSTEEMTRAGVGVGVGLCTGGAVGLMAKIAPQFGVVSPILTWGSLLIAPVLGMFGALFTKGMLSDACLGIAAGGAGALGYCVPALLPELGIAKGPGGGQLTAEQRAALAAANKVKQLPAGPLGAPQRAQAQVSVGLGYE</sequence>
<protein>
    <submittedName>
        <fullName evidence="2">Uncharacterized protein</fullName>
    </submittedName>
</protein>
<gene>
    <name evidence="2" type="ORF">S12H4_38542</name>
</gene>
<evidence type="ECO:0000256" key="1">
    <source>
        <dbReference type="SAM" id="Phobius"/>
    </source>
</evidence>
<keyword evidence="1" id="KW-0812">Transmembrane</keyword>
<feature type="transmembrane region" description="Helical" evidence="1">
    <location>
        <begin position="49"/>
        <end position="69"/>
    </location>
</feature>